<reference evidence="9" key="1">
    <citation type="submission" date="2025-08" db="UniProtKB">
        <authorList>
            <consortium name="RefSeq"/>
        </authorList>
    </citation>
    <scope>IDENTIFICATION</scope>
</reference>
<evidence type="ECO:0000256" key="4">
    <source>
        <dbReference type="ARBA" id="ARBA00022989"/>
    </source>
</evidence>
<evidence type="ECO:0000256" key="3">
    <source>
        <dbReference type="ARBA" id="ARBA00022692"/>
    </source>
</evidence>
<organism evidence="8 9">
    <name type="scientific">Dioscorea cayennensis subsp. rotundata</name>
    <name type="common">White Guinea yam</name>
    <name type="synonym">Dioscorea rotundata</name>
    <dbReference type="NCBI Taxonomy" id="55577"/>
    <lineage>
        <taxon>Eukaryota</taxon>
        <taxon>Viridiplantae</taxon>
        <taxon>Streptophyta</taxon>
        <taxon>Embryophyta</taxon>
        <taxon>Tracheophyta</taxon>
        <taxon>Spermatophyta</taxon>
        <taxon>Magnoliopsida</taxon>
        <taxon>Liliopsida</taxon>
        <taxon>Dioscoreales</taxon>
        <taxon>Dioscoreaceae</taxon>
        <taxon>Dioscorea</taxon>
    </lineage>
</organism>
<dbReference type="PANTHER" id="PTHR11706">
    <property type="entry name" value="SOLUTE CARRIER PROTEIN FAMILY 11 MEMBER"/>
    <property type="match status" value="1"/>
</dbReference>
<gene>
    <name evidence="9" type="primary">LOC120266402</name>
</gene>
<name>A0AB40BSK4_DIOCR</name>
<keyword evidence="8" id="KW-1185">Reference proteome</keyword>
<keyword evidence="5 7" id="KW-0472">Membrane</keyword>
<dbReference type="InterPro" id="IPR001046">
    <property type="entry name" value="NRAMP_fam"/>
</dbReference>
<dbReference type="GO" id="GO:0034755">
    <property type="term" value="P:iron ion transmembrane transport"/>
    <property type="evidence" value="ECO:0007669"/>
    <property type="project" value="TreeGrafter"/>
</dbReference>
<feature type="compositionally biased region" description="Polar residues" evidence="6">
    <location>
        <begin position="1277"/>
        <end position="1300"/>
    </location>
</feature>
<evidence type="ECO:0000256" key="6">
    <source>
        <dbReference type="SAM" id="MobiDB-lite"/>
    </source>
</evidence>
<keyword evidence="3 7" id="KW-0812">Transmembrane</keyword>
<keyword evidence="4 7" id="KW-1133">Transmembrane helix</keyword>
<dbReference type="PRINTS" id="PR00447">
    <property type="entry name" value="NATRESASSCMP"/>
</dbReference>
<evidence type="ECO:0000256" key="7">
    <source>
        <dbReference type="SAM" id="Phobius"/>
    </source>
</evidence>
<feature type="transmembrane region" description="Helical" evidence="7">
    <location>
        <begin position="390"/>
        <end position="413"/>
    </location>
</feature>
<dbReference type="GO" id="GO:0005384">
    <property type="term" value="F:manganese ion transmembrane transporter activity"/>
    <property type="evidence" value="ECO:0007669"/>
    <property type="project" value="TreeGrafter"/>
</dbReference>
<evidence type="ECO:0000256" key="5">
    <source>
        <dbReference type="ARBA" id="ARBA00023136"/>
    </source>
</evidence>
<evidence type="ECO:0000313" key="9">
    <source>
        <dbReference type="RefSeq" id="XP_039129958.1"/>
    </source>
</evidence>
<dbReference type="GO" id="GO:0015086">
    <property type="term" value="F:cadmium ion transmembrane transporter activity"/>
    <property type="evidence" value="ECO:0007669"/>
    <property type="project" value="TreeGrafter"/>
</dbReference>
<dbReference type="PIRSF" id="PIRSF037378">
    <property type="entry name" value="EIN2"/>
    <property type="match status" value="1"/>
</dbReference>
<feature type="transmembrane region" description="Helical" evidence="7">
    <location>
        <begin position="43"/>
        <end position="65"/>
    </location>
</feature>
<proteinExistence type="inferred from homology"/>
<dbReference type="PANTHER" id="PTHR11706:SF75">
    <property type="entry name" value="ETHYLENE-INSENSITIVE PROTEIN 2"/>
    <property type="match status" value="1"/>
</dbReference>
<feature type="transmembrane region" description="Helical" evidence="7">
    <location>
        <begin position="12"/>
        <end position="31"/>
    </location>
</feature>
<feature type="transmembrane region" description="Helical" evidence="7">
    <location>
        <begin position="282"/>
        <end position="300"/>
    </location>
</feature>
<dbReference type="GO" id="GO:0005886">
    <property type="term" value="C:plasma membrane"/>
    <property type="evidence" value="ECO:0007669"/>
    <property type="project" value="TreeGrafter"/>
</dbReference>
<dbReference type="InterPro" id="IPR017187">
    <property type="entry name" value="EIN2"/>
</dbReference>
<dbReference type="RefSeq" id="XP_039129958.1">
    <property type="nucleotide sequence ID" value="XM_039274024.1"/>
</dbReference>
<feature type="transmembrane region" description="Helical" evidence="7">
    <location>
        <begin position="190"/>
        <end position="209"/>
    </location>
</feature>
<evidence type="ECO:0000256" key="2">
    <source>
        <dbReference type="ARBA" id="ARBA00009965"/>
    </source>
</evidence>
<feature type="transmembrane region" description="Helical" evidence="7">
    <location>
        <begin position="151"/>
        <end position="170"/>
    </location>
</feature>
<evidence type="ECO:0000313" key="8">
    <source>
        <dbReference type="Proteomes" id="UP001515500"/>
    </source>
</evidence>
<evidence type="ECO:0000256" key="1">
    <source>
        <dbReference type="ARBA" id="ARBA00004141"/>
    </source>
</evidence>
<dbReference type="Proteomes" id="UP001515500">
    <property type="component" value="Chromosome 8"/>
</dbReference>
<dbReference type="NCBIfam" id="NF037982">
    <property type="entry name" value="Nramp_1"/>
    <property type="match status" value="1"/>
</dbReference>
<accession>A0AB40BSK4</accession>
<dbReference type="GO" id="GO:0009873">
    <property type="term" value="P:ethylene-activated signaling pathway"/>
    <property type="evidence" value="ECO:0007669"/>
    <property type="project" value="InterPro"/>
</dbReference>
<dbReference type="GeneID" id="120266402"/>
<feature type="region of interest" description="Disordered" evidence="6">
    <location>
        <begin position="1274"/>
        <end position="1300"/>
    </location>
</feature>
<feature type="transmembrane region" description="Helical" evidence="7">
    <location>
        <begin position="127"/>
        <end position="144"/>
    </location>
</feature>
<feature type="transmembrane region" description="Helical" evidence="7">
    <location>
        <begin position="229"/>
        <end position="250"/>
    </location>
</feature>
<protein>
    <submittedName>
        <fullName evidence="9">Protein ETHYLENE-INSENSITIVE 2-like isoform X1</fullName>
    </submittedName>
</protein>
<comment type="subcellular location">
    <subcellularLocation>
        <location evidence="1">Membrane</location>
        <topology evidence="1">Multi-pass membrane protein</topology>
    </subcellularLocation>
</comment>
<feature type="transmembrane region" description="Helical" evidence="7">
    <location>
        <begin position="321"/>
        <end position="341"/>
    </location>
</feature>
<sequence length="1300" mass="143083">MALKEFDAAIPHLFPSLGPALMISMGYIDLGKWVAAVEGGAHFGFNLVLLALFFNCAAILCQYLATCIGMATGKNLAEICSEEYSKSTCILLGVQAEISIITSELTTVLGIAHGLNLLFEMEMLPCIFLAAFCTVPLQLLVTFWDNFKAEVLYLSIAGIALVFYVSGVLFSQPELPLAVDSVFPRLNGESAYSLMALLGANIMAHNFYIHSSVVQEQRRQPNNAMNTLFHDHFFAILSIFSGIFLVNYVLMNSAAAVFSNTDVVLNFQDVNLLMDQIFRSPIAPVAFFLVLFFSSQITALNWNIGGKVILTYFFEIKLSVWVHHVLVKALAVIPALYYTWIGGPEGIYQLLIFCQIILAMFLPSSVIPLFRVASSTFLMRGFKIPWYVEIFSLSVFLGVLAANAIFIMDVLFGNNSWLSNLHSTLVPHMVIFLISCTSFGLTLYLAVTPLKSASEQADTQSFGWNRELNNLELATVREFDVVDKIEYDVDHDSSMLESDTLEKPMESHTDESTLCTNIDLAETVMDSDHDSQQSVHNSDLTSVCSSPICHMETSKILVDAESEEILSGVSVCSDSDSVALQKIEPKHPIVKDVEVAMDSNTDNNNNNNHNNVNIEESASLSEDSNRGILPTVNFETIGFSNSPTEKFSDRSNGSGSLSTLSGLGRAARRQLSAILDEFWGHLFDFHGKLTQEASTRRFGVLLGLDLKIVGSSLKADTAGDEFGKGYLPDLDRGSILQNSLRDYSSPRHKINAGIESPFGAHMGSQPYSHNVQVLDAHAENSFTNLFESNQRHAMYSSYSSDNRDFLPATIHGYQMSSYLRGVGADRTPYFSNDSVGLPPTSSATSFIANHRDPVMYNRAQSALNSLGTSGFLDNPATARISRLQVERPCYKPSFVETRENVVSSSYEKKYHSSPDISALIASIRNSSLNYGNVQHAQWGGPTSTQSSVGRMAYEQSQYLNCFSRAGVSLAFNELSPPKLHTDAFSSYSSLNPDSKSLWSRQPFEQLFGMHSNDQAVRDTGVDSRVSVAPSESSHTESETKILQYLISCIRKLLKLEGSDWLFRQNGGVDEELIDKVAAAEKFLHEAESGEMTQVNRLDQHVLERKNGAIQRNEGGELARLLSITNCGDGCIWQPAVVVSFGVWCIRRILELSVVESRPELWGKYTYVLNRLQGILEPAFSKPRHPLVACSCLKIQATNTNNSNASMQNGVVSALEKASKVSITTAPMILEMIRDVETAVSGRKGRTGTAAGDVAFPKGKENLVSVLKRYKRRLSNKPPVTNESGSLSRRISSPVSASPVL</sequence>
<dbReference type="Pfam" id="PF01566">
    <property type="entry name" value="Nramp"/>
    <property type="match status" value="1"/>
</dbReference>
<feature type="transmembrane region" description="Helical" evidence="7">
    <location>
        <begin position="347"/>
        <end position="370"/>
    </location>
</feature>
<comment type="similarity">
    <text evidence="2">Belongs to the NRAMP (TC 2.A.55) family.</text>
</comment>